<comment type="caution">
    <text evidence="2">The sequence shown here is derived from an EMBL/GenBank/DDBJ whole genome shotgun (WGS) entry which is preliminary data.</text>
</comment>
<keyword evidence="3" id="KW-1185">Reference proteome</keyword>
<proteinExistence type="predicted"/>
<evidence type="ECO:0000313" key="2">
    <source>
        <dbReference type="EMBL" id="KAJ7749824.1"/>
    </source>
</evidence>
<feature type="region of interest" description="Disordered" evidence="1">
    <location>
        <begin position="189"/>
        <end position="241"/>
    </location>
</feature>
<gene>
    <name evidence="2" type="ORF">DFH07DRAFT_961609</name>
</gene>
<dbReference type="Proteomes" id="UP001215280">
    <property type="component" value="Unassembled WGS sequence"/>
</dbReference>
<accession>A0AAD7N935</accession>
<organism evidence="2 3">
    <name type="scientific">Mycena maculata</name>
    <dbReference type="NCBI Taxonomy" id="230809"/>
    <lineage>
        <taxon>Eukaryota</taxon>
        <taxon>Fungi</taxon>
        <taxon>Dikarya</taxon>
        <taxon>Basidiomycota</taxon>
        <taxon>Agaricomycotina</taxon>
        <taxon>Agaricomycetes</taxon>
        <taxon>Agaricomycetidae</taxon>
        <taxon>Agaricales</taxon>
        <taxon>Marasmiineae</taxon>
        <taxon>Mycenaceae</taxon>
        <taxon>Mycena</taxon>
    </lineage>
</organism>
<name>A0AAD7N935_9AGAR</name>
<evidence type="ECO:0000256" key="1">
    <source>
        <dbReference type="SAM" id="MobiDB-lite"/>
    </source>
</evidence>
<dbReference type="EMBL" id="JARJLG010000084">
    <property type="protein sequence ID" value="KAJ7749824.1"/>
    <property type="molecule type" value="Genomic_DNA"/>
</dbReference>
<evidence type="ECO:0000313" key="3">
    <source>
        <dbReference type="Proteomes" id="UP001215280"/>
    </source>
</evidence>
<protein>
    <submittedName>
        <fullName evidence="2">Uncharacterized protein</fullName>
    </submittedName>
</protein>
<reference evidence="2" key="1">
    <citation type="submission" date="2023-03" db="EMBL/GenBank/DDBJ databases">
        <title>Massive genome expansion in bonnet fungi (Mycena s.s.) driven by repeated elements and novel gene families across ecological guilds.</title>
        <authorList>
            <consortium name="Lawrence Berkeley National Laboratory"/>
            <person name="Harder C.B."/>
            <person name="Miyauchi S."/>
            <person name="Viragh M."/>
            <person name="Kuo A."/>
            <person name="Thoen E."/>
            <person name="Andreopoulos B."/>
            <person name="Lu D."/>
            <person name="Skrede I."/>
            <person name="Drula E."/>
            <person name="Henrissat B."/>
            <person name="Morin E."/>
            <person name="Kohler A."/>
            <person name="Barry K."/>
            <person name="LaButti K."/>
            <person name="Morin E."/>
            <person name="Salamov A."/>
            <person name="Lipzen A."/>
            <person name="Mereny Z."/>
            <person name="Hegedus B."/>
            <person name="Baldrian P."/>
            <person name="Stursova M."/>
            <person name="Weitz H."/>
            <person name="Taylor A."/>
            <person name="Grigoriev I.V."/>
            <person name="Nagy L.G."/>
            <person name="Martin F."/>
            <person name="Kauserud H."/>
        </authorList>
    </citation>
    <scope>NUCLEOTIDE SEQUENCE</scope>
    <source>
        <strain evidence="2">CBHHK188m</strain>
    </source>
</reference>
<dbReference type="AlphaFoldDB" id="A0AAD7N935"/>
<sequence>MSHCYILGRLPVLSVQTVRTNRYSIGTILTVDDAEYPATLVSYMESPPLEQALFEVEAAFANNGGAEITVASDFREMELLGSGSPSDHDYLATCPDILPPRFNILGVVSAPETTEEFYMFNVAGTIYIVDGNQPFAVKVRVDRSNPRWQSFFMPAIGQTVGVGGRLAGREQELSGLLIIDVARITYGPTPRTSLKTPTKAGAAESPSKSGGSSYAKNQRVLKRKRKDDDNDHNEVASQLST</sequence>
<feature type="compositionally biased region" description="Polar residues" evidence="1">
    <location>
        <begin position="206"/>
        <end position="216"/>
    </location>
</feature>